<evidence type="ECO:0000256" key="1">
    <source>
        <dbReference type="SAM" id="MobiDB-lite"/>
    </source>
</evidence>
<gene>
    <name evidence="2" type="ORF">IWZ03DRAFT_1519</name>
</gene>
<feature type="region of interest" description="Disordered" evidence="1">
    <location>
        <begin position="500"/>
        <end position="533"/>
    </location>
</feature>
<feature type="compositionally biased region" description="Polar residues" evidence="1">
    <location>
        <begin position="60"/>
        <end position="71"/>
    </location>
</feature>
<keyword evidence="3" id="KW-1185">Reference proteome</keyword>
<evidence type="ECO:0000313" key="3">
    <source>
        <dbReference type="Proteomes" id="UP001363622"/>
    </source>
</evidence>
<feature type="region of interest" description="Disordered" evidence="1">
    <location>
        <begin position="108"/>
        <end position="149"/>
    </location>
</feature>
<evidence type="ECO:0000313" key="2">
    <source>
        <dbReference type="EMBL" id="KAK7523333.1"/>
    </source>
</evidence>
<feature type="compositionally biased region" description="Polar residues" evidence="1">
    <location>
        <begin position="433"/>
        <end position="451"/>
    </location>
</feature>
<dbReference type="Proteomes" id="UP001363622">
    <property type="component" value="Unassembled WGS sequence"/>
</dbReference>
<protein>
    <submittedName>
        <fullName evidence="2">Uncharacterized protein</fullName>
    </submittedName>
</protein>
<sequence>MGAYHSVEANQATGWLDSTPLCCCAPGYWVDHGEENRENDGNYKTRSVVSEQPRSHRQLRQQAMSKTSSMYTDRPTTRDSLRHWVGRKNVETKYWDAESFTGSIVKRQWSTRSSKSAKSRPPISNPTEFRHVDGTSNTAEQATTRRRNPSFRPLELSIYQPDFRLSPLPDFTKESWFFMPDLPRPDRTFGYVDQDDEADGSQSLVRRKPARFQSVDAFVDAMEYVGGDEEEMDYPLPRRNLRRTSSLPDTNCLTMVDMGYTGLSSRAESPVDTSGPMAVPRTRPDGSNGRVFRKFQSRQGSRPSIEQAIDELNNIVVEARAQKNGPLSPSQGHIPAIAPHLKMTHVRSETLSDIGSAFSTPYATKHMSSESELPVPDIDLDMEYEAIFANADEKARHDILVSFPQPPGAAVTSNKSTRSRLAGLLRRNAKGTADSTATPSPTEPLITSNLPRGSPFFKCEDAAKMTSSTARTVFGPNTSRYTATSFGSSLSDTSTFVTVTESDSDATSRRSMTPDTDHTTAGSDSSGSPRSIHVSVRRLGVDTALRGSHARSLTASVVIDNASKYSSSRSNSNRSDQSARRKPAIRNRPDAARAPVVHSTAAAKYTPAAPPSHAVDDGAFIGVAVSPDDEDDYIEEVPRSEPPAAYSTFDPLKSHPPVSPTESDYGYAYGYGYGYGYEPEELQQQRTSVVGLAF</sequence>
<feature type="region of interest" description="Disordered" evidence="1">
    <location>
        <begin position="426"/>
        <end position="452"/>
    </location>
</feature>
<feature type="region of interest" description="Disordered" evidence="1">
    <location>
        <begin position="564"/>
        <end position="597"/>
    </location>
</feature>
<feature type="compositionally biased region" description="Polar residues" evidence="1">
    <location>
        <begin position="509"/>
        <end position="529"/>
    </location>
</feature>
<feature type="region of interest" description="Disordered" evidence="1">
    <location>
        <begin position="264"/>
        <end position="290"/>
    </location>
</feature>
<feature type="compositionally biased region" description="Low complexity" evidence="1">
    <location>
        <begin position="566"/>
        <end position="575"/>
    </location>
</feature>
<feature type="region of interest" description="Disordered" evidence="1">
    <location>
        <begin position="36"/>
        <end position="76"/>
    </location>
</feature>
<name>A0ABR1L1B7_9PEZI</name>
<dbReference type="EMBL" id="JBBPHU010000001">
    <property type="protein sequence ID" value="KAK7523333.1"/>
    <property type="molecule type" value="Genomic_DNA"/>
</dbReference>
<accession>A0ABR1L1B7</accession>
<reference evidence="2 3" key="1">
    <citation type="submission" date="2024-04" db="EMBL/GenBank/DDBJ databases">
        <title>Phyllosticta paracitricarpa is synonymous to the EU quarantine fungus P. citricarpa based on phylogenomic analyses.</title>
        <authorList>
            <consortium name="Lawrence Berkeley National Laboratory"/>
            <person name="Van Ingen-Buijs V.A."/>
            <person name="Van Westerhoven A.C."/>
            <person name="Haridas S."/>
            <person name="Skiadas P."/>
            <person name="Martin F."/>
            <person name="Groenewald J.Z."/>
            <person name="Crous P.W."/>
            <person name="Seidl M.F."/>
        </authorList>
    </citation>
    <scope>NUCLEOTIDE SEQUENCE [LARGE SCALE GENOMIC DNA]</scope>
    <source>
        <strain evidence="2 3">CBS 123371</strain>
    </source>
</reference>
<comment type="caution">
    <text evidence="2">The sequence shown here is derived from an EMBL/GenBank/DDBJ whole genome shotgun (WGS) entry which is preliminary data.</text>
</comment>
<feature type="region of interest" description="Disordered" evidence="1">
    <location>
        <begin position="644"/>
        <end position="663"/>
    </location>
</feature>
<proteinExistence type="predicted"/>
<organism evidence="2 3">
    <name type="scientific">Phyllosticta citriasiana</name>
    <dbReference type="NCBI Taxonomy" id="595635"/>
    <lineage>
        <taxon>Eukaryota</taxon>
        <taxon>Fungi</taxon>
        <taxon>Dikarya</taxon>
        <taxon>Ascomycota</taxon>
        <taxon>Pezizomycotina</taxon>
        <taxon>Dothideomycetes</taxon>
        <taxon>Dothideomycetes incertae sedis</taxon>
        <taxon>Botryosphaeriales</taxon>
        <taxon>Phyllostictaceae</taxon>
        <taxon>Phyllosticta</taxon>
    </lineage>
</organism>